<keyword evidence="4" id="KW-1185">Reference proteome</keyword>
<dbReference type="InterPro" id="IPR050706">
    <property type="entry name" value="Cyclic-di-GMP_PDE-like"/>
</dbReference>
<dbReference type="PROSITE" id="PS50883">
    <property type="entry name" value="EAL"/>
    <property type="match status" value="1"/>
</dbReference>
<dbReference type="RefSeq" id="WP_214535305.1">
    <property type="nucleotide sequence ID" value="NZ_JAHFVK010000001.1"/>
</dbReference>
<dbReference type="InterPro" id="IPR001633">
    <property type="entry name" value="EAL_dom"/>
</dbReference>
<dbReference type="PANTHER" id="PTHR33121">
    <property type="entry name" value="CYCLIC DI-GMP PHOSPHODIESTERASE PDEF"/>
    <property type="match status" value="1"/>
</dbReference>
<sequence length="273" mass="29437">MGQDRRKKPDRREDAAQQSGAAIEAAMQRGEIEVLFQPVFAAASGELIGAEALARWQHPEHVVIGGAELFEMAERAGIVGPLSRHVAKTALAAAACWDPELRMSLNVTAADLADPSFADSLAATIAEAGFACERLTIEITEQVLVANLEVSALQLQQLVERGIRIALDDFGAGFCNFRYLQRLPLQSLKLDASLIEGIDTSSRDLAVLRGILAMASALDLEVIAEGIEREEQLDAIAREGCMAWQGFLRAKPLTAAEFAEFARLQPFPASPPS</sequence>
<reference evidence="3 4" key="1">
    <citation type="submission" date="2021-05" db="EMBL/GenBank/DDBJ databases">
        <title>Croceibacterium sp. LX-88 genome sequence.</title>
        <authorList>
            <person name="Luo X."/>
        </authorList>
    </citation>
    <scope>NUCLEOTIDE SEQUENCE [LARGE SCALE GENOMIC DNA]</scope>
    <source>
        <strain evidence="3 4">LX-88</strain>
    </source>
</reference>
<dbReference type="SMART" id="SM00052">
    <property type="entry name" value="EAL"/>
    <property type="match status" value="1"/>
</dbReference>
<accession>A0ABS5W2Q6</accession>
<feature type="region of interest" description="Disordered" evidence="1">
    <location>
        <begin position="1"/>
        <end position="21"/>
    </location>
</feature>
<organism evidence="3 4">
    <name type="scientific">Croceibacterium selenioxidans</name>
    <dbReference type="NCBI Taxonomy" id="2838833"/>
    <lineage>
        <taxon>Bacteria</taxon>
        <taxon>Pseudomonadati</taxon>
        <taxon>Pseudomonadota</taxon>
        <taxon>Alphaproteobacteria</taxon>
        <taxon>Sphingomonadales</taxon>
        <taxon>Erythrobacteraceae</taxon>
        <taxon>Croceibacterium</taxon>
    </lineage>
</organism>
<dbReference type="SUPFAM" id="SSF141868">
    <property type="entry name" value="EAL domain-like"/>
    <property type="match status" value="1"/>
</dbReference>
<evidence type="ECO:0000256" key="1">
    <source>
        <dbReference type="SAM" id="MobiDB-lite"/>
    </source>
</evidence>
<dbReference type="InterPro" id="IPR035919">
    <property type="entry name" value="EAL_sf"/>
</dbReference>
<dbReference type="Proteomes" id="UP000811255">
    <property type="component" value="Unassembled WGS sequence"/>
</dbReference>
<dbReference type="CDD" id="cd01948">
    <property type="entry name" value="EAL"/>
    <property type="match status" value="1"/>
</dbReference>
<dbReference type="PANTHER" id="PTHR33121:SF79">
    <property type="entry name" value="CYCLIC DI-GMP PHOSPHODIESTERASE PDED-RELATED"/>
    <property type="match status" value="1"/>
</dbReference>
<dbReference type="Gene3D" id="3.20.20.450">
    <property type="entry name" value="EAL domain"/>
    <property type="match status" value="1"/>
</dbReference>
<evidence type="ECO:0000313" key="4">
    <source>
        <dbReference type="Proteomes" id="UP000811255"/>
    </source>
</evidence>
<name>A0ABS5W2Q6_9SPHN</name>
<comment type="caution">
    <text evidence="3">The sequence shown here is derived from an EMBL/GenBank/DDBJ whole genome shotgun (WGS) entry which is preliminary data.</text>
</comment>
<proteinExistence type="predicted"/>
<protein>
    <submittedName>
        <fullName evidence="3">EAL domain-containing protein</fullName>
    </submittedName>
</protein>
<feature type="domain" description="EAL" evidence="2">
    <location>
        <begin position="16"/>
        <end position="266"/>
    </location>
</feature>
<dbReference type="Pfam" id="PF00563">
    <property type="entry name" value="EAL"/>
    <property type="match status" value="1"/>
</dbReference>
<dbReference type="EMBL" id="JAHFVK010000001">
    <property type="protein sequence ID" value="MBT2133939.1"/>
    <property type="molecule type" value="Genomic_DNA"/>
</dbReference>
<gene>
    <name evidence="3" type="ORF">KK137_06290</name>
</gene>
<evidence type="ECO:0000259" key="2">
    <source>
        <dbReference type="PROSITE" id="PS50883"/>
    </source>
</evidence>
<evidence type="ECO:0000313" key="3">
    <source>
        <dbReference type="EMBL" id="MBT2133939.1"/>
    </source>
</evidence>